<evidence type="ECO:0000313" key="3">
    <source>
        <dbReference type="Proteomes" id="UP000799778"/>
    </source>
</evidence>
<dbReference type="RefSeq" id="XP_033389139.1">
    <property type="nucleotide sequence ID" value="XM_033532617.1"/>
</dbReference>
<gene>
    <name evidence="2" type="ORF">BU24DRAFT_469588</name>
</gene>
<protein>
    <submittedName>
        <fullName evidence="2">Uncharacterized protein</fullName>
    </submittedName>
</protein>
<dbReference type="AlphaFoldDB" id="A0A6A5Y7L6"/>
<reference evidence="2" key="1">
    <citation type="journal article" date="2020" name="Stud. Mycol.">
        <title>101 Dothideomycetes genomes: a test case for predicting lifestyles and emergence of pathogens.</title>
        <authorList>
            <person name="Haridas S."/>
            <person name="Albert R."/>
            <person name="Binder M."/>
            <person name="Bloem J."/>
            <person name="Labutti K."/>
            <person name="Salamov A."/>
            <person name="Andreopoulos B."/>
            <person name="Baker S."/>
            <person name="Barry K."/>
            <person name="Bills G."/>
            <person name="Bluhm B."/>
            <person name="Cannon C."/>
            <person name="Castanera R."/>
            <person name="Culley D."/>
            <person name="Daum C."/>
            <person name="Ezra D."/>
            <person name="Gonzalez J."/>
            <person name="Henrissat B."/>
            <person name="Kuo A."/>
            <person name="Liang C."/>
            <person name="Lipzen A."/>
            <person name="Lutzoni F."/>
            <person name="Magnuson J."/>
            <person name="Mondo S."/>
            <person name="Nolan M."/>
            <person name="Ohm R."/>
            <person name="Pangilinan J."/>
            <person name="Park H.-J."/>
            <person name="Ramirez L."/>
            <person name="Alfaro M."/>
            <person name="Sun H."/>
            <person name="Tritt A."/>
            <person name="Yoshinaga Y."/>
            <person name="Zwiers L.-H."/>
            <person name="Turgeon B."/>
            <person name="Goodwin S."/>
            <person name="Spatafora J."/>
            <person name="Crous P."/>
            <person name="Grigoriev I."/>
        </authorList>
    </citation>
    <scope>NUCLEOTIDE SEQUENCE</scope>
    <source>
        <strain evidence="2">CBS 175.79</strain>
    </source>
</reference>
<organism evidence="2 3">
    <name type="scientific">Aaosphaeria arxii CBS 175.79</name>
    <dbReference type="NCBI Taxonomy" id="1450172"/>
    <lineage>
        <taxon>Eukaryota</taxon>
        <taxon>Fungi</taxon>
        <taxon>Dikarya</taxon>
        <taxon>Ascomycota</taxon>
        <taxon>Pezizomycotina</taxon>
        <taxon>Dothideomycetes</taxon>
        <taxon>Pleosporomycetidae</taxon>
        <taxon>Pleosporales</taxon>
        <taxon>Pleosporales incertae sedis</taxon>
        <taxon>Aaosphaeria</taxon>
    </lineage>
</organism>
<keyword evidence="3" id="KW-1185">Reference proteome</keyword>
<dbReference type="GeneID" id="54290014"/>
<sequence>MNTYTYPGTKIDPNAQHAARRTGDEARHAASGTRYCNTRLINSLCLASTVEHNSMPIADSQPQWQRQLPFVSRAVPAQPYHHHYNRGVELIPTLNTPIHFSRPLNPPRSAITISWYPWDLSSSPSPPPSEASSSADSLADLAFNLSLNSPPLIPLKTPRPPQKAQEVHMARRLRPGELTPPGPWADGSWACGCQKAFTASKKMQFGLGIEDIHGNFHFGADDQYPVPPPTVIEPEQRGTEWLLRLGFGEFGFGDYTTEGPLNHPLGQKNVLDDGTIFNPGETLTISKDAAVLENNTPSQFPWHAAYGLNASTGQTQTNMPSSSPIPASDSNLIDPSTLFHGTDLLAWPQQPQTTTNISQSHYADLSSIDLDLNLDLNSHNLISFPSDDEDALTEIDFPFTSSPSIKPTTNDTGPTILHPTNPLITITTASPCAGPVVPIRPILAQKQSQQQVMQKQKQVHPPLKRQRSNDSGVVYKLPGVVGGRSGDGGRGRGGRGGDDKENELYHKAPYLYALKGVGNVGAGRDEDGGGVSLI</sequence>
<accession>A0A6A5Y7L6</accession>
<feature type="compositionally biased region" description="Basic and acidic residues" evidence="1">
    <location>
        <begin position="487"/>
        <end position="502"/>
    </location>
</feature>
<dbReference type="EMBL" id="ML978066">
    <property type="protein sequence ID" value="KAF2020800.1"/>
    <property type="molecule type" value="Genomic_DNA"/>
</dbReference>
<evidence type="ECO:0000313" key="2">
    <source>
        <dbReference type="EMBL" id="KAF2020800.1"/>
    </source>
</evidence>
<evidence type="ECO:0000256" key="1">
    <source>
        <dbReference type="SAM" id="MobiDB-lite"/>
    </source>
</evidence>
<proteinExistence type="predicted"/>
<feature type="region of interest" description="Disordered" evidence="1">
    <location>
        <begin position="447"/>
        <end position="502"/>
    </location>
</feature>
<name>A0A6A5Y7L6_9PLEO</name>
<feature type="compositionally biased region" description="Low complexity" evidence="1">
    <location>
        <begin position="447"/>
        <end position="456"/>
    </location>
</feature>
<dbReference type="Proteomes" id="UP000799778">
    <property type="component" value="Unassembled WGS sequence"/>
</dbReference>